<keyword evidence="3" id="KW-1185">Reference proteome</keyword>
<reference evidence="2 3" key="1">
    <citation type="submission" date="2020-02" db="EMBL/GenBank/DDBJ databases">
        <title>Genome sequence of Parvularcula flava strain NH6-79.</title>
        <authorList>
            <person name="Abdul Karim M.H."/>
            <person name="Lam M.Q."/>
            <person name="Chen S.J."/>
            <person name="Yahya A."/>
            <person name="Shahir S."/>
            <person name="Shamsir M.S."/>
            <person name="Chong C.S."/>
        </authorList>
    </citation>
    <scope>NUCLEOTIDE SEQUENCE [LARGE SCALE GENOMIC DNA]</scope>
    <source>
        <strain evidence="2 3">NH6-79</strain>
    </source>
</reference>
<evidence type="ECO:0000313" key="2">
    <source>
        <dbReference type="EMBL" id="NHK27518.1"/>
    </source>
</evidence>
<evidence type="ECO:0000313" key="3">
    <source>
        <dbReference type="Proteomes" id="UP000818603"/>
    </source>
</evidence>
<feature type="transmembrane region" description="Helical" evidence="1">
    <location>
        <begin position="67"/>
        <end position="93"/>
    </location>
</feature>
<gene>
    <name evidence="2" type="ORF">FF098_006340</name>
</gene>
<dbReference type="RefSeq" id="WP_155138534.1">
    <property type="nucleotide sequence ID" value="NZ_BMGZ01000001.1"/>
</dbReference>
<dbReference type="EMBL" id="VCJR02000001">
    <property type="protein sequence ID" value="NHK27518.1"/>
    <property type="molecule type" value="Genomic_DNA"/>
</dbReference>
<name>A0ABX0HKK6_9PROT</name>
<keyword evidence="1" id="KW-0812">Transmembrane</keyword>
<keyword evidence="1" id="KW-1133">Transmembrane helix</keyword>
<accession>A0ABX0HKK6</accession>
<feature type="transmembrane region" description="Helical" evidence="1">
    <location>
        <begin position="134"/>
        <end position="155"/>
    </location>
</feature>
<comment type="caution">
    <text evidence="2">The sequence shown here is derived from an EMBL/GenBank/DDBJ whole genome shotgun (WGS) entry which is preliminary data.</text>
</comment>
<protein>
    <submittedName>
        <fullName evidence="2">Uncharacterized protein</fullName>
    </submittedName>
</protein>
<sequence length="162" mass="16806">MTESAESHSAQGSHWMGRAISVMAIFILVGPLIGALTMSFGLGAVGAWSYVLEKNYMEAARLLLGGWAVVALFAVPIGYIVGLPSAAMTGIVVAFRTFRTGRPSIIMALIAGLVLGVFNVLATGENVQTGQGVAFWMGALICAHLLAALVCGAIAKAMIRPV</sequence>
<feature type="transmembrane region" description="Helical" evidence="1">
    <location>
        <begin position="20"/>
        <end position="47"/>
    </location>
</feature>
<keyword evidence="1" id="KW-0472">Membrane</keyword>
<evidence type="ECO:0000256" key="1">
    <source>
        <dbReference type="SAM" id="Phobius"/>
    </source>
</evidence>
<proteinExistence type="predicted"/>
<organism evidence="2 3">
    <name type="scientific">Aquisalinus luteolus</name>
    <dbReference type="NCBI Taxonomy" id="1566827"/>
    <lineage>
        <taxon>Bacteria</taxon>
        <taxon>Pseudomonadati</taxon>
        <taxon>Pseudomonadota</taxon>
        <taxon>Alphaproteobacteria</taxon>
        <taxon>Parvularculales</taxon>
        <taxon>Parvularculaceae</taxon>
        <taxon>Aquisalinus</taxon>
    </lineage>
</organism>
<dbReference type="Proteomes" id="UP000818603">
    <property type="component" value="Unassembled WGS sequence"/>
</dbReference>
<feature type="transmembrane region" description="Helical" evidence="1">
    <location>
        <begin position="105"/>
        <end position="122"/>
    </location>
</feature>